<accession>A0A2A4K2W3</accession>
<dbReference type="PANTHER" id="PTHR35826">
    <property type="entry name" value="PROTEIN ATP6V1FNB-LIKE"/>
    <property type="match status" value="1"/>
</dbReference>
<protein>
    <recommendedName>
        <fullName evidence="1">Sperm microtubule inner protein 1 C-terminal domain-containing protein</fullName>
    </recommendedName>
</protein>
<proteinExistence type="predicted"/>
<reference evidence="2" key="1">
    <citation type="submission" date="2017-09" db="EMBL/GenBank/DDBJ databases">
        <title>Contemporary evolution of a Lepidopteran species, Heliothis virescens, in response to modern agricultural practices.</title>
        <authorList>
            <person name="Fritz M.L."/>
            <person name="Deyonke A.M."/>
            <person name="Papanicolaou A."/>
            <person name="Micinski S."/>
            <person name="Westbrook J."/>
            <person name="Gould F."/>
        </authorList>
    </citation>
    <scope>NUCLEOTIDE SEQUENCE [LARGE SCALE GENOMIC DNA]</scope>
    <source>
        <strain evidence="2">HvINT-</strain>
        <tissue evidence="2">Whole body</tissue>
    </source>
</reference>
<feature type="domain" description="Sperm microtubule inner protein 1 C-terminal" evidence="1">
    <location>
        <begin position="82"/>
        <end position="185"/>
    </location>
</feature>
<dbReference type="Pfam" id="PF22589">
    <property type="entry name" value="SPMIP1"/>
    <property type="match status" value="1"/>
</dbReference>
<dbReference type="AlphaFoldDB" id="A0A2A4K2W3"/>
<gene>
    <name evidence="2" type="ORF">B5V51_4404</name>
</gene>
<sequence>MRWNTINSDKLKKAATLQREEKGYIDTDVLKESITSGLTALSRDYKSDARNRRLKAIRDGIHIPAVADLRKGHSIVDLGLGNPKDDPRLGRPDTDLSIDPVMRPIDPKEKKILYKGRPDFGRLEYLKTRVHKIPEDRFYFAETSSWFYGWRLKDTYLSCKAHGPEHGRVWHLAREKSRSGPAPDPIHYKSAQRLSNCTV</sequence>
<dbReference type="PANTHER" id="PTHR35826:SF1">
    <property type="entry name" value="PROTEIN ATP6V1FNB-LIKE"/>
    <property type="match status" value="1"/>
</dbReference>
<dbReference type="EMBL" id="NWSH01000211">
    <property type="protein sequence ID" value="PCG78356.1"/>
    <property type="molecule type" value="Genomic_DNA"/>
</dbReference>
<organism evidence="2">
    <name type="scientific">Heliothis virescens</name>
    <name type="common">Tobacco budworm moth</name>
    <dbReference type="NCBI Taxonomy" id="7102"/>
    <lineage>
        <taxon>Eukaryota</taxon>
        <taxon>Metazoa</taxon>
        <taxon>Ecdysozoa</taxon>
        <taxon>Arthropoda</taxon>
        <taxon>Hexapoda</taxon>
        <taxon>Insecta</taxon>
        <taxon>Pterygota</taxon>
        <taxon>Neoptera</taxon>
        <taxon>Endopterygota</taxon>
        <taxon>Lepidoptera</taxon>
        <taxon>Glossata</taxon>
        <taxon>Ditrysia</taxon>
        <taxon>Noctuoidea</taxon>
        <taxon>Noctuidae</taxon>
        <taxon>Heliothinae</taxon>
        <taxon>Heliothis</taxon>
    </lineage>
</organism>
<dbReference type="InterPro" id="IPR054323">
    <property type="entry name" value="SPMIP1_C"/>
</dbReference>
<comment type="caution">
    <text evidence="2">The sequence shown here is derived from an EMBL/GenBank/DDBJ whole genome shotgun (WGS) entry which is preliminary data.</text>
</comment>
<evidence type="ECO:0000313" key="2">
    <source>
        <dbReference type="EMBL" id="PCG78356.1"/>
    </source>
</evidence>
<name>A0A2A4K2W3_HELVI</name>
<evidence type="ECO:0000259" key="1">
    <source>
        <dbReference type="Pfam" id="PF22589"/>
    </source>
</evidence>